<protein>
    <submittedName>
        <fullName evidence="1">Uncharacterized protein</fullName>
    </submittedName>
</protein>
<dbReference type="AlphaFoldDB" id="A0A1R3J5U2"/>
<gene>
    <name evidence="1" type="ORF">COLO4_19292</name>
</gene>
<name>A0A1R3J5U2_9ROSI</name>
<evidence type="ECO:0000313" key="1">
    <source>
        <dbReference type="EMBL" id="OMO90213.1"/>
    </source>
</evidence>
<organism evidence="1 2">
    <name type="scientific">Corchorus olitorius</name>
    <dbReference type="NCBI Taxonomy" id="93759"/>
    <lineage>
        <taxon>Eukaryota</taxon>
        <taxon>Viridiplantae</taxon>
        <taxon>Streptophyta</taxon>
        <taxon>Embryophyta</taxon>
        <taxon>Tracheophyta</taxon>
        <taxon>Spermatophyta</taxon>
        <taxon>Magnoliopsida</taxon>
        <taxon>eudicotyledons</taxon>
        <taxon>Gunneridae</taxon>
        <taxon>Pentapetalae</taxon>
        <taxon>rosids</taxon>
        <taxon>malvids</taxon>
        <taxon>Malvales</taxon>
        <taxon>Malvaceae</taxon>
        <taxon>Grewioideae</taxon>
        <taxon>Apeibeae</taxon>
        <taxon>Corchorus</taxon>
    </lineage>
</organism>
<comment type="caution">
    <text evidence="1">The sequence shown here is derived from an EMBL/GenBank/DDBJ whole genome shotgun (WGS) entry which is preliminary data.</text>
</comment>
<dbReference type="EMBL" id="AWUE01016579">
    <property type="protein sequence ID" value="OMO90213.1"/>
    <property type="molecule type" value="Genomic_DNA"/>
</dbReference>
<evidence type="ECO:0000313" key="2">
    <source>
        <dbReference type="Proteomes" id="UP000187203"/>
    </source>
</evidence>
<dbReference type="Proteomes" id="UP000187203">
    <property type="component" value="Unassembled WGS sequence"/>
</dbReference>
<sequence length="70" mass="7881">MSCMRRRIRDREREAIRCGISLEGTVSWQRTPGEFPILNCLVALLALQFPDLARPDDPSCITFACKASTP</sequence>
<reference evidence="2" key="1">
    <citation type="submission" date="2013-09" db="EMBL/GenBank/DDBJ databases">
        <title>Corchorus olitorius genome sequencing.</title>
        <authorList>
            <person name="Alam M."/>
            <person name="Haque M.S."/>
            <person name="Islam M.S."/>
            <person name="Emdad E.M."/>
            <person name="Islam M.M."/>
            <person name="Ahmed B."/>
            <person name="Halim A."/>
            <person name="Hossen Q.M.M."/>
            <person name="Hossain M.Z."/>
            <person name="Ahmed R."/>
            <person name="Khan M.M."/>
            <person name="Islam R."/>
            <person name="Rashid M.M."/>
            <person name="Khan S.A."/>
            <person name="Rahman M.S."/>
            <person name="Alam M."/>
            <person name="Yahiya A.S."/>
            <person name="Khan M.S."/>
            <person name="Azam M.S."/>
            <person name="Haque T."/>
            <person name="Lashkar M.Z.H."/>
            <person name="Akhand A.I."/>
            <person name="Morshed G."/>
            <person name="Roy S."/>
            <person name="Uddin K.S."/>
            <person name="Rabeya T."/>
            <person name="Hossain A.S."/>
            <person name="Chowdhury A."/>
            <person name="Snigdha A.R."/>
            <person name="Mortoza M.S."/>
            <person name="Matin S.A."/>
            <person name="Hoque S.M.E."/>
            <person name="Islam M.K."/>
            <person name="Roy D.K."/>
            <person name="Haider R."/>
            <person name="Moosa M.M."/>
            <person name="Elias S.M."/>
            <person name="Hasan A.M."/>
            <person name="Jahan S."/>
            <person name="Shafiuddin M."/>
            <person name="Mahmood N."/>
            <person name="Shommy N.S."/>
        </authorList>
    </citation>
    <scope>NUCLEOTIDE SEQUENCE [LARGE SCALE GENOMIC DNA]</scope>
    <source>
        <strain evidence="2">cv. O-4</strain>
    </source>
</reference>
<accession>A0A1R3J5U2</accession>
<keyword evidence="2" id="KW-1185">Reference proteome</keyword>
<proteinExistence type="predicted"/>